<dbReference type="SUPFAM" id="SSF53448">
    <property type="entry name" value="Nucleotide-diphospho-sugar transferases"/>
    <property type="match status" value="1"/>
</dbReference>
<evidence type="ECO:0008006" key="7">
    <source>
        <dbReference type="Google" id="ProtNLM"/>
    </source>
</evidence>
<proteinExistence type="inferred from homology"/>
<reference evidence="5" key="1">
    <citation type="submission" date="2021-02" db="EMBL/GenBank/DDBJ databases">
        <title>Phycicoccus sp. MQZ13P-5T, whole genome shotgun sequence.</title>
        <authorList>
            <person name="Tuo L."/>
        </authorList>
    </citation>
    <scope>NUCLEOTIDE SEQUENCE</scope>
    <source>
        <strain evidence="5">MQZ13P-5</strain>
    </source>
</reference>
<accession>A0ABS2CMD7</accession>
<keyword evidence="3" id="KW-0328">Glycosyltransferase</keyword>
<dbReference type="EMBL" id="JAFDVD010000012">
    <property type="protein sequence ID" value="MBM6400980.1"/>
    <property type="molecule type" value="Genomic_DNA"/>
</dbReference>
<dbReference type="Gene3D" id="3.90.550.10">
    <property type="entry name" value="Spore Coat Polysaccharide Biosynthesis Protein SpsA, Chain A"/>
    <property type="match status" value="1"/>
</dbReference>
<evidence type="ECO:0000313" key="6">
    <source>
        <dbReference type="Proteomes" id="UP001430172"/>
    </source>
</evidence>
<dbReference type="InterPro" id="IPR029044">
    <property type="entry name" value="Nucleotide-diphossugar_trans"/>
</dbReference>
<keyword evidence="4" id="KW-0808">Transferase</keyword>
<evidence type="ECO:0000256" key="1">
    <source>
        <dbReference type="ARBA" id="ARBA00004776"/>
    </source>
</evidence>
<dbReference type="PANTHER" id="PTHR43179:SF12">
    <property type="entry name" value="GALACTOFURANOSYLTRANSFERASE GLFT2"/>
    <property type="match status" value="1"/>
</dbReference>
<keyword evidence="6" id="KW-1185">Reference proteome</keyword>
<dbReference type="RefSeq" id="WP_204131445.1">
    <property type="nucleotide sequence ID" value="NZ_JAFDVD010000012.1"/>
</dbReference>
<evidence type="ECO:0000256" key="4">
    <source>
        <dbReference type="ARBA" id="ARBA00022679"/>
    </source>
</evidence>
<dbReference type="PANTHER" id="PTHR43179">
    <property type="entry name" value="RHAMNOSYLTRANSFERASE WBBL"/>
    <property type="match status" value="1"/>
</dbReference>
<comment type="pathway">
    <text evidence="1">Cell wall biogenesis; cell wall polysaccharide biosynthesis.</text>
</comment>
<evidence type="ECO:0000256" key="2">
    <source>
        <dbReference type="ARBA" id="ARBA00006739"/>
    </source>
</evidence>
<protein>
    <recommendedName>
        <fullName evidence="7">Glycosyltransferase family 2 protein</fullName>
    </recommendedName>
</protein>
<sequence length="267" mass="28443">MSTPPALTWVVVSYGGVDDARGLVASLGADAPVDVVLCANKPGDAAAARTAFADDTRVRVLDFEDNPGYLPALHRALPELDPALPLVLSNCDLVADPGCVDALLAGVAEFPDAGWLAPSVIGSLGQDQNPNLLSPPGARWLRMLAAVHRVPAVADVMLLRREGHSSRTVDGVAPGTAVFAGHGSCVVLTPRYLAEGGRTDYPFALFGEELWFGSECARLGLTVRYLPSAVLRHAEHVATGRRRRGHVARVKYEGLRWWARRAADAGW</sequence>
<dbReference type="Proteomes" id="UP001430172">
    <property type="component" value="Unassembled WGS sequence"/>
</dbReference>
<gene>
    <name evidence="5" type="ORF">JQN70_11325</name>
</gene>
<comment type="caution">
    <text evidence="5">The sequence shown here is derived from an EMBL/GenBank/DDBJ whole genome shotgun (WGS) entry which is preliminary data.</text>
</comment>
<evidence type="ECO:0000256" key="3">
    <source>
        <dbReference type="ARBA" id="ARBA00022676"/>
    </source>
</evidence>
<evidence type="ECO:0000313" key="5">
    <source>
        <dbReference type="EMBL" id="MBM6400980.1"/>
    </source>
</evidence>
<comment type="similarity">
    <text evidence="2">Belongs to the glycosyltransferase 2 family.</text>
</comment>
<name>A0ABS2CMD7_9MICO</name>
<organism evidence="5 6">
    <name type="scientific">Phycicoccus sonneratiae</name>
    <dbReference type="NCBI Taxonomy" id="2807628"/>
    <lineage>
        <taxon>Bacteria</taxon>
        <taxon>Bacillati</taxon>
        <taxon>Actinomycetota</taxon>
        <taxon>Actinomycetes</taxon>
        <taxon>Micrococcales</taxon>
        <taxon>Intrasporangiaceae</taxon>
        <taxon>Phycicoccus</taxon>
    </lineage>
</organism>